<protein>
    <recommendedName>
        <fullName evidence="7">Large ribosomal subunit protein uL2m</fullName>
    </recommendedName>
</protein>
<proteinExistence type="inferred from homology"/>
<dbReference type="InterPro" id="IPR014726">
    <property type="entry name" value="Ribosomal_uL2_dom3"/>
</dbReference>
<dbReference type="SMART" id="SM01383">
    <property type="entry name" value="Ribosomal_L2"/>
    <property type="match status" value="1"/>
</dbReference>
<evidence type="ECO:0000256" key="1">
    <source>
        <dbReference type="ARBA" id="ARBA00004173"/>
    </source>
</evidence>
<dbReference type="InterPro" id="IPR022666">
    <property type="entry name" value="Ribosomal_uL2_RNA-bd_dom"/>
</dbReference>
<dbReference type="FunFam" id="2.40.50.140:FF:000128">
    <property type="entry name" value="50S ribosomal protein L2"/>
    <property type="match status" value="1"/>
</dbReference>
<evidence type="ECO:0000256" key="3">
    <source>
        <dbReference type="ARBA" id="ARBA00022980"/>
    </source>
</evidence>
<evidence type="ECO:0000313" key="12">
    <source>
        <dbReference type="Proteomes" id="UP000320762"/>
    </source>
</evidence>
<feature type="compositionally biased region" description="Basic and acidic residues" evidence="8">
    <location>
        <begin position="385"/>
        <end position="398"/>
    </location>
</feature>
<comment type="similarity">
    <text evidence="2">Belongs to the universal ribosomal protein uL2 family.</text>
</comment>
<feature type="region of interest" description="Disordered" evidence="8">
    <location>
        <begin position="338"/>
        <end position="398"/>
    </location>
</feature>
<keyword evidence="3" id="KW-0689">Ribosomal protein</keyword>
<dbReference type="Proteomes" id="UP000320762">
    <property type="component" value="Unassembled WGS sequence"/>
</dbReference>
<dbReference type="OrthoDB" id="268576at2759"/>
<evidence type="ECO:0000256" key="8">
    <source>
        <dbReference type="SAM" id="MobiDB-lite"/>
    </source>
</evidence>
<dbReference type="Pfam" id="PF00181">
    <property type="entry name" value="Ribosomal_L2_N"/>
    <property type="match status" value="1"/>
</dbReference>
<accession>A0A550CN79</accession>
<feature type="domain" description="Large ribosomal subunit protein uL2 C-terminal" evidence="9">
    <location>
        <begin position="234"/>
        <end position="364"/>
    </location>
</feature>
<dbReference type="Gene3D" id="2.40.50.140">
    <property type="entry name" value="Nucleic acid-binding proteins"/>
    <property type="match status" value="1"/>
</dbReference>
<dbReference type="FunFam" id="4.10.950.10:FF:000001">
    <property type="entry name" value="50S ribosomal protein L2"/>
    <property type="match status" value="1"/>
</dbReference>
<dbReference type="NCBIfam" id="TIGR01171">
    <property type="entry name" value="rplB_bact"/>
    <property type="match status" value="1"/>
</dbReference>
<dbReference type="InterPro" id="IPR012340">
    <property type="entry name" value="NA-bd_OB-fold"/>
</dbReference>
<gene>
    <name evidence="11" type="ORF">BD626DRAFT_453555</name>
</gene>
<evidence type="ECO:0000256" key="6">
    <source>
        <dbReference type="ARBA" id="ARBA00037226"/>
    </source>
</evidence>
<organism evidence="11 12">
    <name type="scientific">Schizophyllum amplum</name>
    <dbReference type="NCBI Taxonomy" id="97359"/>
    <lineage>
        <taxon>Eukaryota</taxon>
        <taxon>Fungi</taxon>
        <taxon>Dikarya</taxon>
        <taxon>Basidiomycota</taxon>
        <taxon>Agaricomycotina</taxon>
        <taxon>Agaricomycetes</taxon>
        <taxon>Agaricomycetidae</taxon>
        <taxon>Agaricales</taxon>
        <taxon>Schizophyllaceae</taxon>
        <taxon>Schizophyllum</taxon>
    </lineage>
</organism>
<dbReference type="InterPro" id="IPR002171">
    <property type="entry name" value="Ribosomal_uL2"/>
</dbReference>
<dbReference type="EMBL" id="VDMD01000004">
    <property type="protein sequence ID" value="TRM66248.1"/>
    <property type="molecule type" value="Genomic_DNA"/>
</dbReference>
<dbReference type="GO" id="GO:0003723">
    <property type="term" value="F:RNA binding"/>
    <property type="evidence" value="ECO:0007669"/>
    <property type="project" value="InterPro"/>
</dbReference>
<dbReference type="FunFam" id="2.30.30.30:FF:000001">
    <property type="entry name" value="50S ribosomal protein L2"/>
    <property type="match status" value="1"/>
</dbReference>
<evidence type="ECO:0000313" key="11">
    <source>
        <dbReference type="EMBL" id="TRM66248.1"/>
    </source>
</evidence>
<keyword evidence="4" id="KW-0496">Mitochondrion</keyword>
<dbReference type="GO" id="GO:0005762">
    <property type="term" value="C:mitochondrial large ribosomal subunit"/>
    <property type="evidence" value="ECO:0007669"/>
    <property type="project" value="TreeGrafter"/>
</dbReference>
<dbReference type="SUPFAM" id="SSF50249">
    <property type="entry name" value="Nucleic acid-binding proteins"/>
    <property type="match status" value="1"/>
</dbReference>
<dbReference type="PANTHER" id="PTHR13691:SF5">
    <property type="entry name" value="LARGE RIBOSOMAL SUBUNIT PROTEIN UL2M"/>
    <property type="match status" value="1"/>
</dbReference>
<dbReference type="PANTHER" id="PTHR13691">
    <property type="entry name" value="RIBOSOMAL PROTEIN L2"/>
    <property type="match status" value="1"/>
</dbReference>
<evidence type="ECO:0000256" key="4">
    <source>
        <dbReference type="ARBA" id="ARBA00023128"/>
    </source>
</evidence>
<dbReference type="Gene3D" id="4.10.950.10">
    <property type="entry name" value="Ribosomal protein L2, domain 3"/>
    <property type="match status" value="1"/>
</dbReference>
<dbReference type="Gene3D" id="2.30.30.30">
    <property type="match status" value="1"/>
</dbReference>
<dbReference type="GO" id="GO:0016740">
    <property type="term" value="F:transferase activity"/>
    <property type="evidence" value="ECO:0007669"/>
    <property type="project" value="InterPro"/>
</dbReference>
<dbReference type="AlphaFoldDB" id="A0A550CN79"/>
<sequence length="398" mass="43650">MLRAPAQGCARAWRTSLASGSHGYGSPLNSLASRRAYATPARKTDNRVQQAFARTEELFKRYKPVSPGLRHLRRPLNPHLWEGRPVRALTIPKRKNGGRNSTGRITVRHRGGGHKQRIRTVDFMRLTQGAHDVIRVEYDPGRSAHIALIKNRSPDALGTQKWSYIIATEGMRAGDEVQSFRKGIPEGFIPGFDELRAKELEKAAAAASSSSDASAAAESSAETLAMGILRTMTLRPGNVLPLRLIPPGTVINNVSLDPNGPARLIRSAGSWGQLIAHEEGSKYVQVKLQSGEVRKVLRECCATIGKVSNSVWKNRQIGKAGRARWLGLRPEVRGMAMNACDHPHGGGRGKSKSNKHPRSIWGWGTKGTRTRKPGPKGPKNSNKLVVRERPRGVELRSS</sequence>
<feature type="domain" description="Large ribosomal subunit protein uL2 RNA-binding" evidence="10">
    <location>
        <begin position="98"/>
        <end position="179"/>
    </location>
</feature>
<dbReference type="SUPFAM" id="SSF50104">
    <property type="entry name" value="Translation proteins SH3-like domain"/>
    <property type="match status" value="1"/>
</dbReference>
<dbReference type="InterPro" id="IPR005880">
    <property type="entry name" value="Ribosomal_uL2_bac/org-type"/>
</dbReference>
<feature type="region of interest" description="Disordered" evidence="8">
    <location>
        <begin position="92"/>
        <end position="114"/>
    </location>
</feature>
<dbReference type="InterPro" id="IPR014722">
    <property type="entry name" value="Rib_uL2_dom2"/>
</dbReference>
<keyword evidence="5" id="KW-0687">Ribonucleoprotein</keyword>
<evidence type="ECO:0000256" key="2">
    <source>
        <dbReference type="ARBA" id="ARBA00005636"/>
    </source>
</evidence>
<dbReference type="Pfam" id="PF03947">
    <property type="entry name" value="Ribosomal_L2_C"/>
    <property type="match status" value="1"/>
</dbReference>
<keyword evidence="12" id="KW-1185">Reference proteome</keyword>
<dbReference type="SMART" id="SM01382">
    <property type="entry name" value="Ribosomal_L2_C"/>
    <property type="match status" value="1"/>
</dbReference>
<comment type="caution">
    <text evidence="11">The sequence shown here is derived from an EMBL/GenBank/DDBJ whole genome shotgun (WGS) entry which is preliminary data.</text>
</comment>
<dbReference type="GO" id="GO:0032543">
    <property type="term" value="P:mitochondrial translation"/>
    <property type="evidence" value="ECO:0007669"/>
    <property type="project" value="TreeGrafter"/>
</dbReference>
<evidence type="ECO:0000256" key="5">
    <source>
        <dbReference type="ARBA" id="ARBA00023274"/>
    </source>
</evidence>
<evidence type="ECO:0000256" key="7">
    <source>
        <dbReference type="ARBA" id="ARBA00069872"/>
    </source>
</evidence>
<dbReference type="STRING" id="97359.A0A550CN79"/>
<evidence type="ECO:0000259" key="10">
    <source>
        <dbReference type="SMART" id="SM01383"/>
    </source>
</evidence>
<feature type="compositionally biased region" description="Basic residues" evidence="8">
    <location>
        <begin position="345"/>
        <end position="358"/>
    </location>
</feature>
<reference evidence="11 12" key="1">
    <citation type="journal article" date="2019" name="New Phytol.">
        <title>Comparative genomics reveals unique wood-decay strategies and fruiting body development in the Schizophyllaceae.</title>
        <authorList>
            <person name="Almasi E."/>
            <person name="Sahu N."/>
            <person name="Krizsan K."/>
            <person name="Balint B."/>
            <person name="Kovacs G.M."/>
            <person name="Kiss B."/>
            <person name="Cseklye J."/>
            <person name="Drula E."/>
            <person name="Henrissat B."/>
            <person name="Nagy I."/>
            <person name="Chovatia M."/>
            <person name="Adam C."/>
            <person name="LaButti K."/>
            <person name="Lipzen A."/>
            <person name="Riley R."/>
            <person name="Grigoriev I.V."/>
            <person name="Nagy L.G."/>
        </authorList>
    </citation>
    <scope>NUCLEOTIDE SEQUENCE [LARGE SCALE GENOMIC DNA]</scope>
    <source>
        <strain evidence="11 12">NL-1724</strain>
    </source>
</reference>
<evidence type="ECO:0000259" key="9">
    <source>
        <dbReference type="SMART" id="SM01382"/>
    </source>
</evidence>
<name>A0A550CN79_9AGAR</name>
<comment type="subcellular location">
    <subcellularLocation>
        <location evidence="1">Mitochondrion</location>
    </subcellularLocation>
</comment>
<dbReference type="InterPro" id="IPR022669">
    <property type="entry name" value="Ribosomal_uL2_C"/>
</dbReference>
<dbReference type="InterPro" id="IPR008991">
    <property type="entry name" value="Translation_prot_SH3-like_sf"/>
</dbReference>
<dbReference type="GO" id="GO:0003735">
    <property type="term" value="F:structural constituent of ribosome"/>
    <property type="evidence" value="ECO:0007669"/>
    <property type="project" value="InterPro"/>
</dbReference>
<comment type="function">
    <text evidence="6">Component of the mitochondrial ribosome (mitoribosome), a dedicated translation machinery responsible for the synthesis of mitochondrial genome-encoded proteins, including at least some of the essential transmembrane subunits of the mitochondrial respiratory chain. The mitoribosomes are attached to the mitochondrial inner membrane and translation products are cotranslationally integrated into the membrane.</text>
</comment>